<reference evidence="1 2" key="1">
    <citation type="submission" date="2018-07" db="EMBL/GenBank/DDBJ databases">
        <title>High-quality-draft genome sequence of Gaiella occulta.</title>
        <authorList>
            <person name="Severino R."/>
            <person name="Froufe H.J.C."/>
            <person name="Rainey F.A."/>
            <person name="Barroso C."/>
            <person name="Albuquerque L."/>
            <person name="Lobo-Da-Cunha A."/>
            <person name="Da Costa M.S."/>
            <person name="Egas C."/>
        </authorList>
    </citation>
    <scope>NUCLEOTIDE SEQUENCE [LARGE SCALE GENOMIC DNA]</scope>
    <source>
        <strain evidence="1 2">F2-233</strain>
    </source>
</reference>
<proteinExistence type="predicted"/>
<organism evidence="1 2">
    <name type="scientific">Gaiella occulta</name>
    <dbReference type="NCBI Taxonomy" id="1002870"/>
    <lineage>
        <taxon>Bacteria</taxon>
        <taxon>Bacillati</taxon>
        <taxon>Actinomycetota</taxon>
        <taxon>Thermoleophilia</taxon>
        <taxon>Gaiellales</taxon>
        <taxon>Gaiellaceae</taxon>
        <taxon>Gaiella</taxon>
    </lineage>
</organism>
<sequence length="75" mass="7919">MARTTLDIDATVMRELRRRQAAEGKTIGALVSELLAVALAASQAPPPPFAWTTKAMSASVDLDDKDAVHALLDAS</sequence>
<evidence type="ECO:0000313" key="1">
    <source>
        <dbReference type="EMBL" id="RDI73241.1"/>
    </source>
</evidence>
<dbReference type="RefSeq" id="WP_220150661.1">
    <property type="nucleotide sequence ID" value="NZ_QQZY01000011.1"/>
</dbReference>
<accession>A0A7M2YSU6</accession>
<reference evidence="2" key="2">
    <citation type="journal article" date="2019" name="MicrobiologyOpen">
        <title>High-quality draft genome sequence of Gaiella occulta isolated from a 150 meter deep mineral water borehole and comparison with the genome sequences of other deep-branching lineages of the phylum Actinobacteria.</title>
        <authorList>
            <person name="Severino R."/>
            <person name="Froufe H.J.C."/>
            <person name="Barroso C."/>
            <person name="Albuquerque L."/>
            <person name="Lobo-da-Cunha A."/>
            <person name="da Costa M.S."/>
            <person name="Egas C."/>
        </authorList>
    </citation>
    <scope>NUCLEOTIDE SEQUENCE [LARGE SCALE GENOMIC DNA]</scope>
    <source>
        <strain evidence="2">F2-233</strain>
    </source>
</reference>
<comment type="caution">
    <text evidence="1">The sequence shown here is derived from an EMBL/GenBank/DDBJ whole genome shotgun (WGS) entry which is preliminary data.</text>
</comment>
<dbReference type="Proteomes" id="UP000254134">
    <property type="component" value="Unassembled WGS sequence"/>
</dbReference>
<gene>
    <name evidence="1" type="ORF">Gocc_3036</name>
</gene>
<protein>
    <submittedName>
        <fullName evidence="1">Uncharacterized protein</fullName>
    </submittedName>
</protein>
<dbReference type="EMBL" id="QQZY01000011">
    <property type="protein sequence ID" value="RDI73241.1"/>
    <property type="molecule type" value="Genomic_DNA"/>
</dbReference>
<evidence type="ECO:0000313" key="2">
    <source>
        <dbReference type="Proteomes" id="UP000254134"/>
    </source>
</evidence>
<name>A0A7M2YSU6_9ACTN</name>
<dbReference type="AlphaFoldDB" id="A0A7M2YSU6"/>
<keyword evidence="2" id="KW-1185">Reference proteome</keyword>